<reference evidence="1 2" key="1">
    <citation type="submission" date="2016-07" db="EMBL/GenBank/DDBJ databases">
        <title>Complete genome sequence of the Lentzea guizhouensis DHS C013.</title>
        <authorList>
            <person name="Cao C."/>
        </authorList>
    </citation>
    <scope>NUCLEOTIDE SEQUENCE [LARGE SCALE GENOMIC DNA]</scope>
    <source>
        <strain evidence="1 2">DHS C013</strain>
    </source>
</reference>
<dbReference type="STRING" id="1586287.BBK82_03480"/>
<evidence type="ECO:0000313" key="1">
    <source>
        <dbReference type="EMBL" id="ANZ35277.1"/>
    </source>
</evidence>
<gene>
    <name evidence="1" type="ORF">BBK82_03480</name>
</gene>
<dbReference type="OrthoDB" id="4290974at2"/>
<dbReference type="AlphaFoldDB" id="A0A1B2HC28"/>
<protein>
    <submittedName>
        <fullName evidence="1">Uncharacterized protein</fullName>
    </submittedName>
</protein>
<organism evidence="1 2">
    <name type="scientific">Lentzea guizhouensis</name>
    <dbReference type="NCBI Taxonomy" id="1586287"/>
    <lineage>
        <taxon>Bacteria</taxon>
        <taxon>Bacillati</taxon>
        <taxon>Actinomycetota</taxon>
        <taxon>Actinomycetes</taxon>
        <taxon>Pseudonocardiales</taxon>
        <taxon>Pseudonocardiaceae</taxon>
        <taxon>Lentzea</taxon>
    </lineage>
</organism>
<dbReference type="Proteomes" id="UP000093053">
    <property type="component" value="Chromosome"/>
</dbReference>
<dbReference type="EMBL" id="CP016793">
    <property type="protein sequence ID" value="ANZ35277.1"/>
    <property type="molecule type" value="Genomic_DNA"/>
</dbReference>
<dbReference type="RefSeq" id="WP_065913693.1">
    <property type="nucleotide sequence ID" value="NZ_CP016793.1"/>
</dbReference>
<evidence type="ECO:0000313" key="2">
    <source>
        <dbReference type="Proteomes" id="UP000093053"/>
    </source>
</evidence>
<dbReference type="KEGG" id="led:BBK82_03480"/>
<keyword evidence="2" id="KW-1185">Reference proteome</keyword>
<sequence length="77" mass="8503">MPVVVRLDSDDLDALAAWLRDQLDDTRLGRGHAAILDVLAPHLHATSSAGQLTRRVLLALGSVYADQPGYRDDWRPQ</sequence>
<accession>A0A1B2HC28</accession>
<proteinExistence type="predicted"/>
<name>A0A1B2HC28_9PSEU</name>